<organism evidence="10 11">
    <name type="scientific">Ceraceosorus bombacis</name>
    <dbReference type="NCBI Taxonomy" id="401625"/>
    <lineage>
        <taxon>Eukaryota</taxon>
        <taxon>Fungi</taxon>
        <taxon>Dikarya</taxon>
        <taxon>Basidiomycota</taxon>
        <taxon>Ustilaginomycotina</taxon>
        <taxon>Exobasidiomycetes</taxon>
        <taxon>Ceraceosorales</taxon>
        <taxon>Ceraceosoraceae</taxon>
        <taxon>Ceraceosorus</taxon>
    </lineage>
</organism>
<protein>
    <recommendedName>
        <fullName evidence="3 6">DNA polymerase alpha subunit B</fullName>
    </recommendedName>
</protein>
<dbReference type="InterPro" id="IPR016722">
    <property type="entry name" value="DNA_pol_alpha_bsu"/>
</dbReference>
<accession>A0A0P1BC55</accession>
<dbReference type="PANTHER" id="PTHR23061:SF12">
    <property type="entry name" value="DNA POLYMERASE ALPHA SUBUNIT B"/>
    <property type="match status" value="1"/>
</dbReference>
<evidence type="ECO:0000256" key="4">
    <source>
        <dbReference type="ARBA" id="ARBA00022705"/>
    </source>
</evidence>
<dbReference type="GO" id="GO:0005658">
    <property type="term" value="C:alpha DNA polymerase:primase complex"/>
    <property type="evidence" value="ECO:0007669"/>
    <property type="project" value="TreeGrafter"/>
</dbReference>
<comment type="similarity">
    <text evidence="2 6">Belongs to the DNA polymerase alpha subunit B family.</text>
</comment>
<dbReference type="GO" id="GO:0006270">
    <property type="term" value="P:DNA replication initiation"/>
    <property type="evidence" value="ECO:0007669"/>
    <property type="project" value="TreeGrafter"/>
</dbReference>
<keyword evidence="4 6" id="KW-0235">DNA replication</keyword>
<dbReference type="InterPro" id="IPR054300">
    <property type="entry name" value="OB_DPOA2"/>
</dbReference>
<evidence type="ECO:0000313" key="11">
    <source>
        <dbReference type="Proteomes" id="UP000054845"/>
    </source>
</evidence>
<keyword evidence="5 6" id="KW-0539">Nucleus</keyword>
<dbReference type="STRING" id="401625.A0A0P1BC55"/>
<dbReference type="Pfam" id="PF22062">
    <property type="entry name" value="OB_DPOA2"/>
    <property type="match status" value="1"/>
</dbReference>
<comment type="subcellular location">
    <subcellularLocation>
        <location evidence="1 6">Nucleus</location>
    </subcellularLocation>
</comment>
<feature type="compositionally biased region" description="Polar residues" evidence="7">
    <location>
        <begin position="131"/>
        <end position="143"/>
    </location>
</feature>
<keyword evidence="11" id="KW-1185">Reference proteome</keyword>
<dbReference type="InterPro" id="IPR007185">
    <property type="entry name" value="DNA_pol_a/d/e_bsu"/>
</dbReference>
<evidence type="ECO:0000259" key="8">
    <source>
        <dbReference type="Pfam" id="PF04042"/>
    </source>
</evidence>
<dbReference type="GO" id="GO:0003677">
    <property type="term" value="F:DNA binding"/>
    <property type="evidence" value="ECO:0007669"/>
    <property type="project" value="InterPro"/>
</dbReference>
<name>A0A0P1BC55_9BASI</name>
<evidence type="ECO:0000256" key="7">
    <source>
        <dbReference type="SAM" id="MobiDB-lite"/>
    </source>
</evidence>
<evidence type="ECO:0000256" key="1">
    <source>
        <dbReference type="ARBA" id="ARBA00004123"/>
    </source>
</evidence>
<evidence type="ECO:0000256" key="3">
    <source>
        <dbReference type="ARBA" id="ARBA00018596"/>
    </source>
</evidence>
<dbReference type="PANTHER" id="PTHR23061">
    <property type="entry name" value="DNA POLYMERASE 2 ALPHA 70 KDA SUBUNIT"/>
    <property type="match status" value="1"/>
</dbReference>
<dbReference type="EMBL" id="CCYA01000217">
    <property type="protein sequence ID" value="CEH13333.1"/>
    <property type="molecule type" value="Genomic_DNA"/>
</dbReference>
<comment type="function">
    <text evidence="6">Accessory subunit of the DNA polymerase alpha complex (also known as the alpha DNA polymerase-primase complex) which plays an essential role in the initiation of DNA synthesis.</text>
</comment>
<evidence type="ECO:0000256" key="2">
    <source>
        <dbReference type="ARBA" id="ARBA00007299"/>
    </source>
</evidence>
<dbReference type="AlphaFoldDB" id="A0A0P1BC55"/>
<evidence type="ECO:0000313" key="10">
    <source>
        <dbReference type="EMBL" id="CEH13333.1"/>
    </source>
</evidence>
<dbReference type="Gene3D" id="3.60.21.60">
    <property type="match status" value="2"/>
</dbReference>
<evidence type="ECO:0000256" key="6">
    <source>
        <dbReference type="PIRNR" id="PIRNR018300"/>
    </source>
</evidence>
<evidence type="ECO:0000256" key="5">
    <source>
        <dbReference type="ARBA" id="ARBA00023242"/>
    </source>
</evidence>
<feature type="domain" description="DNA polymerase alpha/delta/epsilon subunit B" evidence="8">
    <location>
        <begin position="414"/>
        <end position="643"/>
    </location>
</feature>
<dbReference type="Pfam" id="PF04042">
    <property type="entry name" value="DNA_pol_E_B"/>
    <property type="match status" value="1"/>
</dbReference>
<feature type="region of interest" description="Disordered" evidence="7">
    <location>
        <begin position="114"/>
        <end position="168"/>
    </location>
</feature>
<feature type="region of interest" description="Disordered" evidence="7">
    <location>
        <begin position="90"/>
        <end position="109"/>
    </location>
</feature>
<sequence length="721" mass="76274">MSSADVAKTFSLPPTSNVVSKLCVLLSTYPTLVPTSQDLYYKWEALSLSLATPSKAAPALDESAVALLTRSLSDEERRAREATFGAAIKDARGNPGGVTPARSAQKRGLGGMLGISPSTPSRSVFARSSIPKASSPYQSTPSRAPTKAGAQNGPNSAGPLPGTTSHVMPTNANAQLKASLSTLETLNANLELAPSGPSSAGPTRVALAVGTDPKAWSYRYMFERLGSKGEALDDRIDAMASIILETYDLSADDIADAAQASQDSVYVIGRLAPALSAPAGTAVAHSTSAAHEEILAGALDGVEEQSERGFPRLTSGNVVLESSRLVGAGSRTPLVFPSSCTIRTTPGCDPRTEPRTGVFPGMIVGLYGKNGGAGKFVVEEILLPPPLPHASTSAEELQTHHHAPGRMASTPLSIVVASGPFSIDSDLLFDPWHRLMDSVEQSRPDVLLLLGPFIPISHPALTAPGQDQLPADIFKQHISARLARLEQTAPRTTAILIPSTKDAVTAHAAWPQPMLDKKDASLGIPKRVKCLPNPSMFSVNEVVFGVTTGDVLRDLGKEETCVDVRLPYAALEALKRSKDGDAAREDPLARSCRHVLSQRSFYPIFPASCATGHPLDVTHSALSHFQTITPDVLLLPSIMRPFARVIDSTVIVNPGASARGKANNNATQYAASPAPQPQHQAQGCFARFSIAPLSQQELQQAGEDSVGHRIYERARVDLLRL</sequence>
<feature type="domain" description="DNA polymerase alpha subunit B OB" evidence="9">
    <location>
        <begin position="230"/>
        <end position="273"/>
    </location>
</feature>
<dbReference type="PIRSF" id="PIRSF018300">
    <property type="entry name" value="DNA_pol_alph_2"/>
    <property type="match status" value="1"/>
</dbReference>
<evidence type="ECO:0000259" key="9">
    <source>
        <dbReference type="Pfam" id="PF22062"/>
    </source>
</evidence>
<proteinExistence type="inferred from homology"/>
<dbReference type="OrthoDB" id="336885at2759"/>
<reference evidence="10 11" key="1">
    <citation type="submission" date="2014-09" db="EMBL/GenBank/DDBJ databases">
        <authorList>
            <person name="Magalhaes I.L.F."/>
            <person name="Oliveira U."/>
            <person name="Santos F.R."/>
            <person name="Vidigal T.H.D.A."/>
            <person name="Brescovit A.D."/>
            <person name="Santos A.J."/>
        </authorList>
    </citation>
    <scope>NUCLEOTIDE SEQUENCE [LARGE SCALE GENOMIC DNA]</scope>
</reference>
<dbReference type="Proteomes" id="UP000054845">
    <property type="component" value="Unassembled WGS sequence"/>
</dbReference>